<dbReference type="InterPro" id="IPR013783">
    <property type="entry name" value="Ig-like_fold"/>
</dbReference>
<dbReference type="Pfam" id="PF05345">
    <property type="entry name" value="He_PIG"/>
    <property type="match status" value="1"/>
</dbReference>
<evidence type="ECO:0000256" key="1">
    <source>
        <dbReference type="SAM" id="SignalP"/>
    </source>
</evidence>
<sequence length="643" mass="63975">MSRSARRFLATAAFSALALTAPALPASAAPSAPAAAHPTAYTCDQHVKPGMATCFAQRQTDTIRARLAPNAAPSGYGPTDLRSAYNLTASGSASATVAIVDAYDDPNAESDLASYRSTYGLPACTTANGCFKKVNEHGQTSPLPKADTGWAGEISLDLDMVSAICPNCHILLVEADQPSMEDLGTAVNASVSLGAKYVSNSYGGGEDGSENTYDTSYFQHPGVAITASTGDSGYGISYPASSQYVTAVGGTSLSRSSGGRGWSESAWNGAGSGCSTSVPKPSFQNVTTGCAKRANADVSAVADPQTGVAVYQTYGGSGWAVYGGTSASAPIIASVYALAGTPGTSDTPGAYPYAHTGNLYDVTTGSNGSCPTSVQCNAGPGWDGPTGLGTPNGTAAFTSGGGTPGTVTVANPGGETGVVGTVASVRLSASGGSGGYTWTATGLPPGLAIGAANGLISGTPTTAGTYSVTATAKDGGGLTGSTTFSWTITTPGGNCTGQLLGNPGFENGTSPWTASSGVVSTASAGEAPHSGSHVAYLDGYGSTHTDSVSQSVTIPANCHAALSFWLHIDTAESGSTAYDKLTVKAGSKTLATYSNADAASGYQQHTLDVSSLAGQTVTISFTGTEDASLQTSFALDDTALTLS</sequence>
<dbReference type="InterPro" id="IPR006311">
    <property type="entry name" value="TAT_signal"/>
</dbReference>
<accession>A0ABW5GET3</accession>
<dbReference type="PROSITE" id="PS51318">
    <property type="entry name" value="TAT"/>
    <property type="match status" value="1"/>
</dbReference>
<dbReference type="InterPro" id="IPR015919">
    <property type="entry name" value="Cadherin-like_sf"/>
</dbReference>
<keyword evidence="1" id="KW-0732">Signal</keyword>
<dbReference type="SUPFAM" id="SSF52743">
    <property type="entry name" value="Subtilisin-like"/>
    <property type="match status" value="1"/>
</dbReference>
<dbReference type="PANTHER" id="PTHR14218">
    <property type="entry name" value="PROTEASE S8 TRIPEPTIDYL PEPTIDASE I CLN2"/>
    <property type="match status" value="1"/>
</dbReference>
<dbReference type="InterPro" id="IPR050819">
    <property type="entry name" value="Tripeptidyl-peptidase_I"/>
</dbReference>
<dbReference type="RefSeq" id="WP_345387651.1">
    <property type="nucleotide sequence ID" value="NZ_BAABHG010000002.1"/>
</dbReference>
<dbReference type="Gene3D" id="2.60.120.260">
    <property type="entry name" value="Galactose-binding domain-like"/>
    <property type="match status" value="1"/>
</dbReference>
<evidence type="ECO:0000259" key="2">
    <source>
        <dbReference type="PROSITE" id="PS51695"/>
    </source>
</evidence>
<feature type="domain" description="Peptidase S53" evidence="2">
    <location>
        <begin position="75"/>
        <end position="403"/>
    </location>
</feature>
<dbReference type="Gene3D" id="3.40.50.200">
    <property type="entry name" value="Peptidase S8/S53 domain"/>
    <property type="match status" value="1"/>
</dbReference>
<keyword evidence="4" id="KW-1185">Reference proteome</keyword>
<evidence type="ECO:0000313" key="4">
    <source>
        <dbReference type="Proteomes" id="UP001597419"/>
    </source>
</evidence>
<dbReference type="InterPro" id="IPR036852">
    <property type="entry name" value="Peptidase_S8/S53_dom_sf"/>
</dbReference>
<comment type="caution">
    <text evidence="3">The sequence shown here is derived from an EMBL/GenBank/DDBJ whole genome shotgun (WGS) entry which is preliminary data.</text>
</comment>
<dbReference type="CDD" id="cd04056">
    <property type="entry name" value="Peptidases_S53"/>
    <property type="match status" value="1"/>
</dbReference>
<dbReference type="SUPFAM" id="SSF49313">
    <property type="entry name" value="Cadherin-like"/>
    <property type="match status" value="1"/>
</dbReference>
<dbReference type="EMBL" id="JBHUKU010000004">
    <property type="protein sequence ID" value="MFD2458634.1"/>
    <property type="molecule type" value="Genomic_DNA"/>
</dbReference>
<evidence type="ECO:0000313" key="3">
    <source>
        <dbReference type="EMBL" id="MFD2458634.1"/>
    </source>
</evidence>
<dbReference type="Proteomes" id="UP001597419">
    <property type="component" value="Unassembled WGS sequence"/>
</dbReference>
<dbReference type="PROSITE" id="PS51695">
    <property type="entry name" value="SEDOLISIN"/>
    <property type="match status" value="1"/>
</dbReference>
<protein>
    <submittedName>
        <fullName evidence="3">Ig domain-containing protein</fullName>
    </submittedName>
</protein>
<reference evidence="4" key="1">
    <citation type="journal article" date="2019" name="Int. J. Syst. Evol. Microbiol.">
        <title>The Global Catalogue of Microorganisms (GCM) 10K type strain sequencing project: providing services to taxonomists for standard genome sequencing and annotation.</title>
        <authorList>
            <consortium name="The Broad Institute Genomics Platform"/>
            <consortium name="The Broad Institute Genome Sequencing Center for Infectious Disease"/>
            <person name="Wu L."/>
            <person name="Ma J."/>
        </authorList>
    </citation>
    <scope>NUCLEOTIDE SEQUENCE [LARGE SCALE GENOMIC DNA]</scope>
    <source>
        <strain evidence="4">CGMCC 4.7643</strain>
    </source>
</reference>
<dbReference type="Gene3D" id="2.60.40.10">
    <property type="entry name" value="Immunoglobulins"/>
    <property type="match status" value="1"/>
</dbReference>
<dbReference type="InterPro" id="IPR030400">
    <property type="entry name" value="Sedolisin_dom"/>
</dbReference>
<gene>
    <name evidence="3" type="ORF">ACFSYJ_08485</name>
</gene>
<dbReference type="PANTHER" id="PTHR14218:SF15">
    <property type="entry name" value="TRIPEPTIDYL-PEPTIDASE 1"/>
    <property type="match status" value="1"/>
</dbReference>
<feature type="signal peptide" evidence="1">
    <location>
        <begin position="1"/>
        <end position="28"/>
    </location>
</feature>
<feature type="chain" id="PRO_5046126414" evidence="1">
    <location>
        <begin position="29"/>
        <end position="643"/>
    </location>
</feature>
<proteinExistence type="predicted"/>
<name>A0ABW5GET3_9PSEU</name>
<organism evidence="3 4">
    <name type="scientific">Amycolatopsis samaneae</name>
    <dbReference type="NCBI Taxonomy" id="664691"/>
    <lineage>
        <taxon>Bacteria</taxon>
        <taxon>Bacillati</taxon>
        <taxon>Actinomycetota</taxon>
        <taxon>Actinomycetes</taxon>
        <taxon>Pseudonocardiales</taxon>
        <taxon>Pseudonocardiaceae</taxon>
        <taxon>Amycolatopsis</taxon>
    </lineage>
</organism>